<organism evidence="3 4">
    <name type="scientific">Mycobacterium phage SuperGrey</name>
    <dbReference type="NCBI Taxonomy" id="1913038"/>
    <lineage>
        <taxon>Viruses</taxon>
        <taxon>Duplodnaviria</taxon>
        <taxon>Heunggongvirae</taxon>
        <taxon>Uroviricota</taxon>
        <taxon>Caudoviricetes</taxon>
        <taxon>Gracegardnervirinae</taxon>
        <taxon>Cheoctovirus</taxon>
        <taxon>Cheoctovirus supergrey</taxon>
    </lineage>
</organism>
<evidence type="ECO:0000313" key="3">
    <source>
        <dbReference type="EMBL" id="APC43536.1"/>
    </source>
</evidence>
<protein>
    <submittedName>
        <fullName evidence="3">HNH endonuclease</fullName>
    </submittedName>
</protein>
<dbReference type="InterPro" id="IPR003615">
    <property type="entry name" value="HNH_nuc"/>
</dbReference>
<dbReference type="GO" id="GO:0004519">
    <property type="term" value="F:endonuclease activity"/>
    <property type="evidence" value="ECO:0007669"/>
    <property type="project" value="UniProtKB-KW"/>
</dbReference>
<keyword evidence="3" id="KW-0255">Endonuclease</keyword>
<sequence>MTARLDITEFRPAAASSTQKHRSSARKTPRPIDLRSVFQPKFLAKFQSSVRLASSGCLEWTGFIDANGYGRVCVDGRLVGAYRVAWMLAHHATIPEGMVIDHMCCNRACVAASHLESVTLQENTRRIAKPPKDWIPIAESVCFEAFGAGQRWWVVEWRVFDPIKRRARIESRLFRDAERDEAEAFARHMRTLPTTSSDLKPSEEIPGDLLEQLNRVYYPPAVESWLITNHSALGGRSPIDMIRCGHLNAVRALAEAI</sequence>
<dbReference type="SUPFAM" id="SSF54060">
    <property type="entry name" value="His-Me finger endonucleases"/>
    <property type="match status" value="1"/>
</dbReference>
<feature type="domain" description="HNH nuclease" evidence="2">
    <location>
        <begin position="82"/>
        <end position="125"/>
    </location>
</feature>
<keyword evidence="3" id="KW-0378">Hydrolase</keyword>
<feature type="compositionally biased region" description="Basic residues" evidence="1">
    <location>
        <begin position="19"/>
        <end position="29"/>
    </location>
</feature>
<reference evidence="4" key="1">
    <citation type="submission" date="2016-08" db="EMBL/GenBank/DDBJ databases">
        <authorList>
            <person name="Seilhamer J.J."/>
        </authorList>
    </citation>
    <scope>NUCLEOTIDE SEQUENCE [LARGE SCALE GENOMIC DNA]</scope>
</reference>
<dbReference type="Pfam" id="PF13392">
    <property type="entry name" value="HNH_3"/>
    <property type="match status" value="1"/>
</dbReference>
<evidence type="ECO:0000259" key="2">
    <source>
        <dbReference type="Pfam" id="PF13392"/>
    </source>
</evidence>
<dbReference type="Proteomes" id="UP000222555">
    <property type="component" value="Genome"/>
</dbReference>
<keyword evidence="3" id="KW-0540">Nuclease</keyword>
<dbReference type="InterPro" id="IPR044925">
    <property type="entry name" value="His-Me_finger_sf"/>
</dbReference>
<accession>A0A1J0GQ14</accession>
<evidence type="ECO:0000313" key="4">
    <source>
        <dbReference type="Proteomes" id="UP000222555"/>
    </source>
</evidence>
<feature type="region of interest" description="Disordered" evidence="1">
    <location>
        <begin position="1"/>
        <end position="30"/>
    </location>
</feature>
<gene>
    <name evidence="3" type="ORF">SEA_SUPERGREY_41</name>
</gene>
<dbReference type="InterPro" id="IPR044930">
    <property type="entry name" value="Homing_endonuclease_His-Me"/>
</dbReference>
<keyword evidence="4" id="KW-1185">Reference proteome</keyword>
<name>A0A1J0GQ14_9CAUD</name>
<dbReference type="Gene3D" id="3.90.75.10">
    <property type="entry name" value="Homing Intron 3 (I-ppo) Encoded Endonuclease, Chain A"/>
    <property type="match status" value="1"/>
</dbReference>
<proteinExistence type="predicted"/>
<evidence type="ECO:0000256" key="1">
    <source>
        <dbReference type="SAM" id="MobiDB-lite"/>
    </source>
</evidence>
<dbReference type="EMBL" id="KX808131">
    <property type="protein sequence ID" value="APC43536.1"/>
    <property type="molecule type" value="Genomic_DNA"/>
</dbReference>